<evidence type="ECO:0000259" key="9">
    <source>
        <dbReference type="PROSITE" id="PS50893"/>
    </source>
</evidence>
<accession>A0A8J3ZHL5</accession>
<dbReference type="Pfam" id="PF00005">
    <property type="entry name" value="ABC_tran"/>
    <property type="match status" value="1"/>
</dbReference>
<evidence type="ECO:0000313" key="11">
    <source>
        <dbReference type="Proteomes" id="UP000612585"/>
    </source>
</evidence>
<evidence type="ECO:0000256" key="3">
    <source>
        <dbReference type="ARBA" id="ARBA00022741"/>
    </source>
</evidence>
<dbReference type="GO" id="GO:0005524">
    <property type="term" value="F:ATP binding"/>
    <property type="evidence" value="ECO:0007669"/>
    <property type="project" value="UniProtKB-KW"/>
</dbReference>
<feature type="transmembrane region" description="Helical" evidence="8">
    <location>
        <begin position="107"/>
        <end position="133"/>
    </location>
</feature>
<evidence type="ECO:0000256" key="1">
    <source>
        <dbReference type="ARBA" id="ARBA00004651"/>
    </source>
</evidence>
<feature type="transmembrane region" description="Helical" evidence="8">
    <location>
        <begin position="153"/>
        <end position="176"/>
    </location>
</feature>
<feature type="domain" description="ABC transporter" evidence="9">
    <location>
        <begin position="449"/>
        <end position="692"/>
    </location>
</feature>
<reference evidence="10" key="1">
    <citation type="submission" date="2021-01" db="EMBL/GenBank/DDBJ databases">
        <title>Whole genome shotgun sequence of Virgisporangium aurantiacum NBRC 16421.</title>
        <authorList>
            <person name="Komaki H."/>
            <person name="Tamura T."/>
        </authorList>
    </citation>
    <scope>NUCLEOTIDE SEQUENCE</scope>
    <source>
        <strain evidence="10">NBRC 16421</strain>
    </source>
</reference>
<dbReference type="PROSITE" id="PS00211">
    <property type="entry name" value="ABC_TRANSPORTER_1"/>
    <property type="match status" value="1"/>
</dbReference>
<keyword evidence="11" id="KW-1185">Reference proteome</keyword>
<dbReference type="InterPro" id="IPR036640">
    <property type="entry name" value="ABC1_TM_sf"/>
</dbReference>
<dbReference type="InterPro" id="IPR017871">
    <property type="entry name" value="ABC_transporter-like_CS"/>
</dbReference>
<evidence type="ECO:0000256" key="7">
    <source>
        <dbReference type="SAM" id="MobiDB-lite"/>
    </source>
</evidence>
<organism evidence="10 11">
    <name type="scientific">Virgisporangium aurantiacum</name>
    <dbReference type="NCBI Taxonomy" id="175570"/>
    <lineage>
        <taxon>Bacteria</taxon>
        <taxon>Bacillati</taxon>
        <taxon>Actinomycetota</taxon>
        <taxon>Actinomycetes</taxon>
        <taxon>Micromonosporales</taxon>
        <taxon>Micromonosporaceae</taxon>
        <taxon>Virgisporangium</taxon>
    </lineage>
</organism>
<proteinExistence type="predicted"/>
<dbReference type="SMART" id="SM00382">
    <property type="entry name" value="AAA"/>
    <property type="match status" value="1"/>
</dbReference>
<dbReference type="Proteomes" id="UP000612585">
    <property type="component" value="Unassembled WGS sequence"/>
</dbReference>
<evidence type="ECO:0000256" key="2">
    <source>
        <dbReference type="ARBA" id="ARBA00022692"/>
    </source>
</evidence>
<keyword evidence="5 8" id="KW-1133">Transmembrane helix</keyword>
<keyword evidence="2 8" id="KW-0812">Transmembrane</keyword>
<evidence type="ECO:0000313" key="10">
    <source>
        <dbReference type="EMBL" id="GIJ64277.1"/>
    </source>
</evidence>
<keyword evidence="3" id="KW-0547">Nucleotide-binding</keyword>
<dbReference type="SUPFAM" id="SSF52540">
    <property type="entry name" value="P-loop containing nucleoside triphosphate hydrolases"/>
    <property type="match status" value="1"/>
</dbReference>
<dbReference type="InterPro" id="IPR003593">
    <property type="entry name" value="AAA+_ATPase"/>
</dbReference>
<evidence type="ECO:0000256" key="4">
    <source>
        <dbReference type="ARBA" id="ARBA00022840"/>
    </source>
</evidence>
<dbReference type="PANTHER" id="PTHR24221:SF654">
    <property type="entry name" value="ATP-BINDING CASSETTE SUB-FAMILY B MEMBER 6"/>
    <property type="match status" value="1"/>
</dbReference>
<name>A0A8J3ZHL5_9ACTN</name>
<dbReference type="PANTHER" id="PTHR24221">
    <property type="entry name" value="ATP-BINDING CASSETTE SUB-FAMILY B"/>
    <property type="match status" value="1"/>
</dbReference>
<evidence type="ECO:0000256" key="6">
    <source>
        <dbReference type="ARBA" id="ARBA00023136"/>
    </source>
</evidence>
<comment type="caution">
    <text evidence="10">The sequence shown here is derived from an EMBL/GenBank/DDBJ whole genome shotgun (WGS) entry which is preliminary data.</text>
</comment>
<feature type="transmembrane region" description="Helical" evidence="8">
    <location>
        <begin position="383"/>
        <end position="401"/>
    </location>
</feature>
<feature type="compositionally biased region" description="Low complexity" evidence="7">
    <location>
        <begin position="21"/>
        <end position="32"/>
    </location>
</feature>
<dbReference type="InterPro" id="IPR039421">
    <property type="entry name" value="Type_1_exporter"/>
</dbReference>
<dbReference type="AlphaFoldDB" id="A0A8J3ZHL5"/>
<dbReference type="Gene3D" id="3.40.50.300">
    <property type="entry name" value="P-loop containing nucleotide triphosphate hydrolases"/>
    <property type="match status" value="1"/>
</dbReference>
<evidence type="ECO:0000256" key="8">
    <source>
        <dbReference type="SAM" id="Phobius"/>
    </source>
</evidence>
<feature type="transmembrane region" description="Helical" evidence="8">
    <location>
        <begin position="249"/>
        <end position="275"/>
    </location>
</feature>
<dbReference type="SUPFAM" id="SSF90123">
    <property type="entry name" value="ABC transporter transmembrane region"/>
    <property type="match status" value="1"/>
</dbReference>
<feature type="region of interest" description="Disordered" evidence="7">
    <location>
        <begin position="21"/>
        <end position="40"/>
    </location>
</feature>
<dbReference type="GO" id="GO:0034040">
    <property type="term" value="F:ATPase-coupled lipid transmembrane transporter activity"/>
    <property type="evidence" value="ECO:0007669"/>
    <property type="project" value="TreeGrafter"/>
</dbReference>
<comment type="subcellular location">
    <subcellularLocation>
        <location evidence="1">Cell membrane</location>
        <topology evidence="1">Multi-pass membrane protein</topology>
    </subcellularLocation>
</comment>
<sequence length="700" mass="74199">MACGSAAAQASRALRIAPGFASGSGSTAGRASIGDSATHSRRAARNRVGWVITAADTFMTDESNDGSSGGPGCAHLGSKRVEHGWWGQAVRPRLAIARQVRVAGGGLVAALVVVNLLLGLLPVVFVVATSWLVGRIPAIVSAGASAGAGTPAWNAFLAPFLLAGAAFVGQQALAPVQVALGELMKRRVDGWVHGRIMAAALRRTDLGAMEDPDALDALGDASRRLTGNWETPGMACAGLVALLGRYVRLLGLCVVVGVVAGWPAAAALGAATMLLRHANRAGLRRYSQVWADVTGLVRRGGYLRDLAMSDAAAKEVRVFGLTGWIADRYERAYRTWLAPIWLARRKVYVLPYLAATLVGLAVAVVVFLLIAHRGAGGDISLTELALGLQATVAALMLAAYYPECDGPTQFGMLAAEALRRFEKLSDAEPAAKTVEPQPVPAGSGSSATVRFEGVGFRYPGRKSDVLDRLDLELPAGACTAVVGVNGAGKTTLVKLLARLHEPTAGTVRFGGTDIRAIPVPQWRRQLSVVFQDFIRYELSVADNVAFGAVHAPRDPDSVRRVLDRVGLLGEFERLPEGLDTPLHRAYPNGTDLSGGQWQRVAIARCLYGLDAGARILVMDEPTAALDVRAEAEFFTQFTELTKGATVLLISHRFSSIRHADRIVVLDRGRVAEQGGHDELVAAGGRYADLFELQAERFAHD</sequence>
<dbReference type="PROSITE" id="PS50893">
    <property type="entry name" value="ABC_TRANSPORTER_2"/>
    <property type="match status" value="1"/>
</dbReference>
<dbReference type="GO" id="GO:0005886">
    <property type="term" value="C:plasma membrane"/>
    <property type="evidence" value="ECO:0007669"/>
    <property type="project" value="UniProtKB-SubCell"/>
</dbReference>
<keyword evidence="4" id="KW-0067">ATP-binding</keyword>
<dbReference type="EMBL" id="BOPG01000113">
    <property type="protein sequence ID" value="GIJ64277.1"/>
    <property type="molecule type" value="Genomic_DNA"/>
</dbReference>
<dbReference type="Gene3D" id="1.20.1560.10">
    <property type="entry name" value="ABC transporter type 1, transmembrane domain"/>
    <property type="match status" value="1"/>
</dbReference>
<dbReference type="InterPro" id="IPR003439">
    <property type="entry name" value="ABC_transporter-like_ATP-bd"/>
</dbReference>
<keyword evidence="6 8" id="KW-0472">Membrane</keyword>
<dbReference type="InterPro" id="IPR027417">
    <property type="entry name" value="P-loop_NTPase"/>
</dbReference>
<gene>
    <name evidence="10" type="ORF">Vau01_117930</name>
</gene>
<dbReference type="GO" id="GO:0016887">
    <property type="term" value="F:ATP hydrolysis activity"/>
    <property type="evidence" value="ECO:0007669"/>
    <property type="project" value="InterPro"/>
</dbReference>
<feature type="transmembrane region" description="Helical" evidence="8">
    <location>
        <begin position="349"/>
        <end position="371"/>
    </location>
</feature>
<evidence type="ECO:0000256" key="5">
    <source>
        <dbReference type="ARBA" id="ARBA00022989"/>
    </source>
</evidence>
<protein>
    <submittedName>
        <fullName evidence="10">Multidrug ABC transporter permease</fullName>
    </submittedName>
</protein>